<reference evidence="1 2" key="1">
    <citation type="submission" date="2023-10" db="EMBL/GenBank/DDBJ databases">
        <title>Genomes of two closely related lineages of the louse Polyplax serrata with different host specificities.</title>
        <authorList>
            <person name="Martinu J."/>
            <person name="Tarabai H."/>
            <person name="Stefka J."/>
            <person name="Hypsa V."/>
        </authorList>
    </citation>
    <scope>NUCLEOTIDE SEQUENCE [LARGE SCALE GENOMIC DNA]</scope>
    <source>
        <strain evidence="1">HR10_N</strain>
    </source>
</reference>
<sequence>MYSNLEKVGAVEMEKQVPKRTEKKSLERISARNLQQQFRLALSARNWTPHVTKFVYTAVKVETHSCRHATKPANKEKNQNPKCIPCKFTSKY</sequence>
<proteinExistence type="predicted"/>
<comment type="caution">
    <text evidence="1">The sequence shown here is derived from an EMBL/GenBank/DDBJ whole genome shotgun (WGS) entry which is preliminary data.</text>
</comment>
<organism evidence="1 2">
    <name type="scientific">Polyplax serrata</name>
    <name type="common">Common mouse louse</name>
    <dbReference type="NCBI Taxonomy" id="468196"/>
    <lineage>
        <taxon>Eukaryota</taxon>
        <taxon>Metazoa</taxon>
        <taxon>Ecdysozoa</taxon>
        <taxon>Arthropoda</taxon>
        <taxon>Hexapoda</taxon>
        <taxon>Insecta</taxon>
        <taxon>Pterygota</taxon>
        <taxon>Neoptera</taxon>
        <taxon>Paraneoptera</taxon>
        <taxon>Psocodea</taxon>
        <taxon>Troctomorpha</taxon>
        <taxon>Phthiraptera</taxon>
        <taxon>Anoplura</taxon>
        <taxon>Polyplacidae</taxon>
        <taxon>Polyplax</taxon>
    </lineage>
</organism>
<name>A0AAN8XR47_POLSC</name>
<protein>
    <submittedName>
        <fullName evidence="1">Uncharacterized protein</fullName>
    </submittedName>
</protein>
<dbReference type="Proteomes" id="UP001372834">
    <property type="component" value="Unassembled WGS sequence"/>
</dbReference>
<accession>A0AAN8XR47</accession>
<dbReference type="EMBL" id="JAWJWE010000002">
    <property type="protein sequence ID" value="KAK6643587.1"/>
    <property type="molecule type" value="Genomic_DNA"/>
</dbReference>
<dbReference type="AlphaFoldDB" id="A0AAN8XR47"/>
<evidence type="ECO:0000313" key="2">
    <source>
        <dbReference type="Proteomes" id="UP001372834"/>
    </source>
</evidence>
<evidence type="ECO:0000313" key="1">
    <source>
        <dbReference type="EMBL" id="KAK6643587.1"/>
    </source>
</evidence>
<gene>
    <name evidence="1" type="ORF">RUM43_005097</name>
</gene>